<evidence type="ECO:0000256" key="3">
    <source>
        <dbReference type="ARBA" id="ARBA00022840"/>
    </source>
</evidence>
<feature type="binding site" evidence="4">
    <location>
        <begin position="134"/>
        <end position="142"/>
    </location>
    <ligand>
        <name>ATP</name>
        <dbReference type="ChEBI" id="CHEBI:30616"/>
    </ligand>
</feature>
<dbReference type="Proteomes" id="UP000306477">
    <property type="component" value="Unassembled WGS sequence"/>
</dbReference>
<keyword evidence="5" id="KW-0479">Metal-binding</keyword>
<dbReference type="GO" id="GO:0046872">
    <property type="term" value="F:metal ion binding"/>
    <property type="evidence" value="ECO:0007669"/>
    <property type="project" value="UniProtKB-KW"/>
</dbReference>
<dbReference type="InterPro" id="IPR037171">
    <property type="entry name" value="NagB/RpiA_transferase-like"/>
</dbReference>
<comment type="catalytic activity">
    <reaction evidence="5">
        <text>(6S)-5-formyl-5,6,7,8-tetrahydrofolate + ATP = (6R)-5,10-methenyltetrahydrofolate + ADP + phosphate</text>
        <dbReference type="Rhea" id="RHEA:10488"/>
        <dbReference type="ChEBI" id="CHEBI:30616"/>
        <dbReference type="ChEBI" id="CHEBI:43474"/>
        <dbReference type="ChEBI" id="CHEBI:57455"/>
        <dbReference type="ChEBI" id="CHEBI:57457"/>
        <dbReference type="ChEBI" id="CHEBI:456216"/>
        <dbReference type="EC" id="6.3.3.2"/>
    </reaction>
</comment>
<organism evidence="6 7">
    <name type="scientific">Bacillus timonensis</name>
    <dbReference type="NCBI Taxonomy" id="1033734"/>
    <lineage>
        <taxon>Bacteria</taxon>
        <taxon>Bacillati</taxon>
        <taxon>Bacillota</taxon>
        <taxon>Bacilli</taxon>
        <taxon>Bacillales</taxon>
        <taxon>Bacillaceae</taxon>
        <taxon>Bacillus</taxon>
    </lineage>
</organism>
<feature type="binding site" evidence="4">
    <location>
        <position position="50"/>
    </location>
    <ligand>
        <name>substrate</name>
    </ligand>
</feature>
<evidence type="ECO:0000256" key="4">
    <source>
        <dbReference type="PIRSR" id="PIRSR006806-1"/>
    </source>
</evidence>
<keyword evidence="7" id="KW-1185">Reference proteome</keyword>
<evidence type="ECO:0000256" key="5">
    <source>
        <dbReference type="RuleBase" id="RU361279"/>
    </source>
</evidence>
<keyword evidence="2 4" id="KW-0547">Nucleotide-binding</keyword>
<dbReference type="GO" id="GO:0035999">
    <property type="term" value="P:tetrahydrofolate interconversion"/>
    <property type="evidence" value="ECO:0007669"/>
    <property type="project" value="TreeGrafter"/>
</dbReference>
<comment type="cofactor">
    <cofactor evidence="5">
        <name>Mg(2+)</name>
        <dbReference type="ChEBI" id="CHEBI:18420"/>
    </cofactor>
</comment>
<comment type="similarity">
    <text evidence="1 5">Belongs to the 5-formyltetrahydrofolate cyclo-ligase family.</text>
</comment>
<evidence type="ECO:0000313" key="7">
    <source>
        <dbReference type="Proteomes" id="UP000306477"/>
    </source>
</evidence>
<reference evidence="6 7" key="1">
    <citation type="journal article" date="2019" name="Indoor Air">
        <title>Impacts of indoor surface finishes on bacterial viability.</title>
        <authorList>
            <person name="Hu J."/>
            <person name="Maamar S.B."/>
            <person name="Glawe A.J."/>
            <person name="Gottel N."/>
            <person name="Gilbert J.A."/>
            <person name="Hartmann E.M."/>
        </authorList>
    </citation>
    <scope>NUCLEOTIDE SEQUENCE [LARGE SCALE GENOMIC DNA]</scope>
    <source>
        <strain evidence="6 7">AF060A6</strain>
    </source>
</reference>
<dbReference type="GO" id="GO:0005524">
    <property type="term" value="F:ATP binding"/>
    <property type="evidence" value="ECO:0007669"/>
    <property type="project" value="UniProtKB-KW"/>
</dbReference>
<proteinExistence type="inferred from homology"/>
<keyword evidence="6" id="KW-0436">Ligase</keyword>
<dbReference type="PIRSF" id="PIRSF006806">
    <property type="entry name" value="FTHF_cligase"/>
    <property type="match status" value="1"/>
</dbReference>
<dbReference type="SUPFAM" id="SSF100950">
    <property type="entry name" value="NagB/RpiA/CoA transferase-like"/>
    <property type="match status" value="1"/>
</dbReference>
<evidence type="ECO:0000313" key="6">
    <source>
        <dbReference type="EMBL" id="THE15465.1"/>
    </source>
</evidence>
<dbReference type="GO" id="GO:0030272">
    <property type="term" value="F:5-formyltetrahydrofolate cyclo-ligase activity"/>
    <property type="evidence" value="ECO:0007669"/>
    <property type="project" value="UniProtKB-EC"/>
</dbReference>
<dbReference type="EMBL" id="SLUB01000001">
    <property type="protein sequence ID" value="THE15465.1"/>
    <property type="molecule type" value="Genomic_DNA"/>
</dbReference>
<sequence length="189" mass="21609">MKTKQDLRKEMKGTLRSIDKGTLNQHSEEITKHVLSLPEWLNAKTIGITISGDYEVNTTYLIEKAWELNKRVAVPKCHPKTKTMTFREITSFSQLEVVYYGLQEPIEEQTEEVVHNEIDVIFVPGLSFMTSGYRLGHGGGYYDRYLTDYQGNTVSLAFPEQLVEELPVEAFDIPVQKIVTNTKVIIAHE</sequence>
<dbReference type="STRING" id="1033734.GCA_000285535_03495"/>
<dbReference type="PANTHER" id="PTHR23407">
    <property type="entry name" value="ATPASE INHIBITOR/5-FORMYLTETRAHYDROFOLATE CYCLO-LIGASE"/>
    <property type="match status" value="1"/>
</dbReference>
<dbReference type="OrthoDB" id="9801938at2"/>
<feature type="binding site" evidence="4">
    <location>
        <position position="55"/>
    </location>
    <ligand>
        <name>substrate</name>
    </ligand>
</feature>
<dbReference type="PANTHER" id="PTHR23407:SF1">
    <property type="entry name" value="5-FORMYLTETRAHYDROFOLATE CYCLO-LIGASE"/>
    <property type="match status" value="1"/>
</dbReference>
<feature type="binding site" evidence="4">
    <location>
        <begin position="4"/>
        <end position="8"/>
    </location>
    <ligand>
        <name>ATP</name>
        <dbReference type="ChEBI" id="CHEBI:30616"/>
    </ligand>
</feature>
<dbReference type="Pfam" id="PF01812">
    <property type="entry name" value="5-FTHF_cyc-lig"/>
    <property type="match status" value="1"/>
</dbReference>
<name>A0A4S3Q0J0_9BACI</name>
<accession>A0A4S3Q0J0</accession>
<comment type="caution">
    <text evidence="6">The sequence shown here is derived from an EMBL/GenBank/DDBJ whole genome shotgun (WGS) entry which is preliminary data.</text>
</comment>
<dbReference type="EC" id="6.3.3.2" evidence="5"/>
<protein>
    <recommendedName>
        <fullName evidence="5">5-formyltetrahydrofolate cyclo-ligase</fullName>
        <ecNumber evidence="5">6.3.3.2</ecNumber>
    </recommendedName>
</protein>
<keyword evidence="3 4" id="KW-0067">ATP-binding</keyword>
<dbReference type="NCBIfam" id="TIGR02727">
    <property type="entry name" value="MTHFS_bact"/>
    <property type="match status" value="1"/>
</dbReference>
<evidence type="ECO:0000256" key="1">
    <source>
        <dbReference type="ARBA" id="ARBA00010638"/>
    </source>
</evidence>
<dbReference type="RefSeq" id="WP_136377781.1">
    <property type="nucleotide sequence ID" value="NZ_SLUB01000001.1"/>
</dbReference>
<dbReference type="InterPro" id="IPR002698">
    <property type="entry name" value="FTHF_cligase"/>
</dbReference>
<dbReference type="GO" id="GO:0009396">
    <property type="term" value="P:folic acid-containing compound biosynthetic process"/>
    <property type="evidence" value="ECO:0007669"/>
    <property type="project" value="TreeGrafter"/>
</dbReference>
<dbReference type="Gene3D" id="3.40.50.10420">
    <property type="entry name" value="NagB/RpiA/CoA transferase-like"/>
    <property type="match status" value="1"/>
</dbReference>
<gene>
    <name evidence="6" type="ORF">E1I69_01015</name>
</gene>
<keyword evidence="5" id="KW-0460">Magnesium</keyword>
<evidence type="ECO:0000256" key="2">
    <source>
        <dbReference type="ARBA" id="ARBA00022741"/>
    </source>
</evidence>
<dbReference type="InterPro" id="IPR024185">
    <property type="entry name" value="FTHF_cligase-like_sf"/>
</dbReference>
<dbReference type="AlphaFoldDB" id="A0A4S3Q0J0"/>